<dbReference type="GO" id="GO:0051287">
    <property type="term" value="F:NAD binding"/>
    <property type="evidence" value="ECO:0007669"/>
    <property type="project" value="UniProtKB-ARBA"/>
</dbReference>
<dbReference type="RefSeq" id="WP_114695580.1">
    <property type="nucleotide sequence ID" value="NZ_QQOH01000002.1"/>
</dbReference>
<accession>A0A369WQV8</accession>
<dbReference type="Proteomes" id="UP000253769">
    <property type="component" value="Unassembled WGS sequence"/>
</dbReference>
<dbReference type="EMBL" id="QQOH01000002">
    <property type="protein sequence ID" value="RDE22946.1"/>
    <property type="molecule type" value="Genomic_DNA"/>
</dbReference>
<dbReference type="PIRSF" id="PIRSF016907">
    <property type="entry name" value="Kin_ATP-NAD"/>
    <property type="match status" value="1"/>
</dbReference>
<keyword evidence="2" id="KW-1185">Reference proteome</keyword>
<proteinExistence type="predicted"/>
<dbReference type="InterPro" id="IPR039065">
    <property type="entry name" value="AcoX-like"/>
</dbReference>
<dbReference type="InterPro" id="IPR002504">
    <property type="entry name" value="NADK"/>
</dbReference>
<dbReference type="SUPFAM" id="SSF111331">
    <property type="entry name" value="NAD kinase/diacylglycerol kinase-like"/>
    <property type="match status" value="1"/>
</dbReference>
<protein>
    <submittedName>
        <fullName evidence="1">ATP-NAD kinase</fullName>
    </submittedName>
</protein>
<dbReference type="InterPro" id="IPR016064">
    <property type="entry name" value="NAD/diacylglycerol_kinase_sf"/>
</dbReference>
<dbReference type="GO" id="GO:0003951">
    <property type="term" value="F:NAD+ kinase activity"/>
    <property type="evidence" value="ECO:0007669"/>
    <property type="project" value="InterPro"/>
</dbReference>
<comment type="caution">
    <text evidence="1">The sequence shown here is derived from an EMBL/GenBank/DDBJ whole genome shotgun (WGS) entry which is preliminary data.</text>
</comment>
<dbReference type="OrthoDB" id="5511344at2"/>
<keyword evidence="1" id="KW-0808">Transferase</keyword>
<gene>
    <name evidence="1" type="ORF">DV711_10365</name>
</gene>
<dbReference type="GO" id="GO:0006741">
    <property type="term" value="P:NADP+ biosynthetic process"/>
    <property type="evidence" value="ECO:0007669"/>
    <property type="project" value="InterPro"/>
</dbReference>
<sequence>MFKLGLIINPLAGVGGSVALKGSDGADTARQALEMGAVPRAGERALLALDALKGLDLRCYTYPGEMGQLAAEQAGFEPIVLGQIEPGHTSAEDTQNAVRDLVDAQVDLILFAGGDGTARDLHGVVPETIPVLGIPAGVKIHSGVYAITPRAAGEVVAMLIRGELVSLREQEVRDIDEKAFREGSVRARYYGELLVPEEGRFVQRTKSGGKEVEELVLEDIAADLVETMEDGICYVMGSGTTVQAVMEELGLPNTLLGVDLVRDGELIGSDLSAAELLELTEGQECRVVVTIIGGQGHIIGRGNQQLSRELLQRVGRDNLVVVATKTKLKELDGRPLVVDSGDPEFDQQWSGLIRVITGYRDAVLYPVEG</sequence>
<evidence type="ECO:0000313" key="2">
    <source>
        <dbReference type="Proteomes" id="UP000253769"/>
    </source>
</evidence>
<dbReference type="PANTHER" id="PTHR40697:SF2">
    <property type="entry name" value="ATP-NAD KINASE-RELATED"/>
    <property type="match status" value="1"/>
</dbReference>
<dbReference type="InterPro" id="IPR011386">
    <property type="entry name" value="Put_ATP-NAD_kin"/>
</dbReference>
<dbReference type="GO" id="GO:0005524">
    <property type="term" value="F:ATP binding"/>
    <property type="evidence" value="ECO:0007669"/>
    <property type="project" value="UniProtKB-ARBA"/>
</dbReference>
<dbReference type="AlphaFoldDB" id="A0A369WQV8"/>
<reference evidence="1 2" key="1">
    <citation type="submission" date="2018-07" db="EMBL/GenBank/DDBJ databases">
        <title>Motiliproteus coralliicola sp. nov., a bacterium isolated from Coral.</title>
        <authorList>
            <person name="Wang G."/>
        </authorList>
    </citation>
    <scope>NUCLEOTIDE SEQUENCE [LARGE SCALE GENOMIC DNA]</scope>
    <source>
        <strain evidence="1 2">C34</strain>
    </source>
</reference>
<dbReference type="Pfam" id="PF01513">
    <property type="entry name" value="NAD_kinase"/>
    <property type="match status" value="1"/>
</dbReference>
<dbReference type="PANTHER" id="PTHR40697">
    <property type="entry name" value="ACETOIN CATABOLISM PROTEIN X"/>
    <property type="match status" value="1"/>
</dbReference>
<dbReference type="Pfam" id="PF20143">
    <property type="entry name" value="NAD_kinase_C"/>
    <property type="match status" value="1"/>
</dbReference>
<keyword evidence="1" id="KW-0418">Kinase</keyword>
<evidence type="ECO:0000313" key="1">
    <source>
        <dbReference type="EMBL" id="RDE22946.1"/>
    </source>
</evidence>
<name>A0A369WQV8_9GAMM</name>
<organism evidence="1 2">
    <name type="scientific">Motiliproteus coralliicola</name>
    <dbReference type="NCBI Taxonomy" id="2283196"/>
    <lineage>
        <taxon>Bacteria</taxon>
        <taxon>Pseudomonadati</taxon>
        <taxon>Pseudomonadota</taxon>
        <taxon>Gammaproteobacteria</taxon>
        <taxon>Oceanospirillales</taxon>
        <taxon>Oceanospirillaceae</taxon>
        <taxon>Motiliproteus</taxon>
    </lineage>
</organism>